<sequence length="834" mass="89535">MAAVLLFSMSGICSAQSAGGASFDARTVAPASEIFGSPAIARDLSKDTSGKGGVKVAVPVPETEASGAAEMKFSRDRSLVGNQSSKVKEDVSKRTRNSRTFVRADGSVRVDQSRYSVNYFSGKEWLPIDTTLRADTSIAGFSYSMLANQFKVRLNHEAGKAAVSFAIGDQAVTYKPVGMKAVKGVVKQDTISYPEAWASTDLVYQVQDDELKMELLLRDAKAPKVFGFEIQTQGVQYRINADQSVDFLNADGQPVFKIPSFWVQDSSSPDRRYDRLEVSIVESRGKTVIQLKLNDEGLKYPIIVDPSTAAIYNTVSSGGSYYLYDNGGRLSQTVSLLGTVDYLYDLNGNLLRRTKSNNLLVNGSFELNTGTTGIADGWNPIYLTPQTVSSPVTSGQKAQKLTASNVMSGYYVGMSQRVRVDGGKPFIANASLNIEALSNATVYLYMDFMDSQNNWIGNSGDAYSGTTGSKYITMTTTGTVPANATYADVYIMVLANANYGSATLYVDQMNFRYDSEPNLLTNPGFEGYSGLGGTADGWIKLSSGSTPYIQVVNESVSEGLRSHKVFDSNIPSGAISGIYQNVKMSGNAAYNLSAVFDTVALTNTKVQLFIDFLNSQHQYIGNNVTENTLLVPNLALSLSGTTPPNTAYAIVYILLRSTGTGGTGTIFADMVNLKYTSAPNKVANGSFEVAGTDPKLAAGWQRAASIFDLVSSPVLSGRRAQKLAGSGIPNGYVVYVCQSIKVTPGALYSTSANVYVESLTNALVRLQINFFDVQGQVVGVNSMVSTTVGNSYDQIYLSNYTVPSNAVRANVLIVLQPIAASGSGTVYIDDVKFN</sequence>
<name>A0A398CHR8_9BACL</name>
<proteinExistence type="predicted"/>
<comment type="caution">
    <text evidence="2">The sequence shown here is derived from an EMBL/GenBank/DDBJ whole genome shotgun (WGS) entry which is preliminary data.</text>
</comment>
<keyword evidence="3" id="KW-1185">Reference proteome</keyword>
<protein>
    <recommendedName>
        <fullName evidence="4">CBM-cenC domain-containing protein</fullName>
    </recommendedName>
</protein>
<accession>A0A398CHR8</accession>
<gene>
    <name evidence="2" type="ORF">D3H35_13910</name>
</gene>
<dbReference type="EMBL" id="QXJM01000039">
    <property type="protein sequence ID" value="RIE01875.1"/>
    <property type="molecule type" value="Genomic_DNA"/>
</dbReference>
<evidence type="ECO:0000313" key="2">
    <source>
        <dbReference type="EMBL" id="RIE01875.1"/>
    </source>
</evidence>
<dbReference type="Proteomes" id="UP000266340">
    <property type="component" value="Unassembled WGS sequence"/>
</dbReference>
<reference evidence="2 3" key="1">
    <citation type="submission" date="2018-09" db="EMBL/GenBank/DDBJ databases">
        <title>Cohnella cavernae sp. nov., isolated from a karst cave.</title>
        <authorList>
            <person name="Zhu H."/>
        </authorList>
    </citation>
    <scope>NUCLEOTIDE SEQUENCE [LARGE SCALE GENOMIC DNA]</scope>
    <source>
        <strain evidence="2 3">K2E09-144</strain>
    </source>
</reference>
<evidence type="ECO:0008006" key="4">
    <source>
        <dbReference type="Google" id="ProtNLM"/>
    </source>
</evidence>
<organism evidence="2 3">
    <name type="scientific">Cohnella faecalis</name>
    <dbReference type="NCBI Taxonomy" id="2315694"/>
    <lineage>
        <taxon>Bacteria</taxon>
        <taxon>Bacillati</taxon>
        <taxon>Bacillota</taxon>
        <taxon>Bacilli</taxon>
        <taxon>Bacillales</taxon>
        <taxon>Paenibacillaceae</taxon>
        <taxon>Cohnella</taxon>
    </lineage>
</organism>
<keyword evidence="1" id="KW-0732">Signal</keyword>
<evidence type="ECO:0000313" key="3">
    <source>
        <dbReference type="Proteomes" id="UP000266340"/>
    </source>
</evidence>
<dbReference type="Gene3D" id="2.60.120.260">
    <property type="entry name" value="Galactose-binding domain-like"/>
    <property type="match status" value="3"/>
</dbReference>
<dbReference type="AlphaFoldDB" id="A0A398CHR8"/>
<feature type="chain" id="PRO_5038399094" description="CBM-cenC domain-containing protein" evidence="1">
    <location>
        <begin position="18"/>
        <end position="834"/>
    </location>
</feature>
<evidence type="ECO:0000256" key="1">
    <source>
        <dbReference type="SAM" id="SignalP"/>
    </source>
</evidence>
<feature type="signal peptide" evidence="1">
    <location>
        <begin position="1"/>
        <end position="17"/>
    </location>
</feature>